<feature type="domain" description="PA14" evidence="2">
    <location>
        <begin position="172"/>
        <end position="326"/>
    </location>
</feature>
<reference evidence="3 4" key="1">
    <citation type="submission" date="2015-03" db="EMBL/GenBank/DDBJ databases">
        <authorList>
            <person name="Morales-Cruz A."/>
            <person name="Amrine K.C."/>
            <person name="Cantu D."/>
        </authorList>
    </citation>
    <scope>NUCLEOTIDE SEQUENCE [LARGE SCALE GENOMIC DNA]</scope>
    <source>
        <strain evidence="3">DS831</strain>
    </source>
</reference>
<dbReference type="AlphaFoldDB" id="A0A0G2EMU2"/>
<keyword evidence="1" id="KW-0732">Signal</keyword>
<dbReference type="Proteomes" id="UP000034182">
    <property type="component" value="Unassembled WGS sequence"/>
</dbReference>
<feature type="signal peptide" evidence="1">
    <location>
        <begin position="1"/>
        <end position="15"/>
    </location>
</feature>
<reference evidence="3 4" key="2">
    <citation type="submission" date="2015-05" db="EMBL/GenBank/DDBJ databases">
        <title>Distinctive expansion of gene families associated with plant cell wall degradation and secondary metabolism in the genomes of grapevine trunk pathogens.</title>
        <authorList>
            <person name="Lawrence D.P."/>
            <person name="Travadon R."/>
            <person name="Rolshausen P.E."/>
            <person name="Baumgartner K."/>
        </authorList>
    </citation>
    <scope>NUCLEOTIDE SEQUENCE [LARGE SCALE GENOMIC DNA]</scope>
    <source>
        <strain evidence="3">DS831</strain>
    </source>
</reference>
<accession>A0A0G2EMU2</accession>
<organism evidence="3 4">
    <name type="scientific">Diplodia seriata</name>
    <dbReference type="NCBI Taxonomy" id="420778"/>
    <lineage>
        <taxon>Eukaryota</taxon>
        <taxon>Fungi</taxon>
        <taxon>Dikarya</taxon>
        <taxon>Ascomycota</taxon>
        <taxon>Pezizomycotina</taxon>
        <taxon>Dothideomycetes</taxon>
        <taxon>Dothideomycetes incertae sedis</taxon>
        <taxon>Botryosphaeriales</taxon>
        <taxon>Botryosphaeriaceae</taxon>
        <taxon>Diplodia</taxon>
    </lineage>
</organism>
<sequence length="337" mass="36284">MRYSPLLLLPLAVSAAPQVKRGNANAAINSLFCALNKDVITLLKAQTTATSYCSSYLSIATQTLYFYHYYSHSFERPRNDNRYRDRRSIHYHLNGYGDYATLVPGTVTDAATQTLTPTSTSAVTVTETSTNTITDFTTTTTTTTTTVYATATSITASGLTYRKYTHSYNANLAASGFTPSYFKTASVDFSGSLQNLDFSTPNWPSGNSYLTIDGHYFASDQAAILMQGFFVAQATGTYTISTSPDYIDNYGYLWTGDAAYTWTDGTTAYAATRTGGGYFGGSTSITMNAGDAVPMTWLWANGGGVGRSHFVITTPSGSSVTDTTGYFAPACDSSIFT</sequence>
<dbReference type="EMBL" id="LAQI01000063">
    <property type="protein sequence ID" value="KKY24082.1"/>
    <property type="molecule type" value="Genomic_DNA"/>
</dbReference>
<evidence type="ECO:0000259" key="2">
    <source>
        <dbReference type="PROSITE" id="PS51820"/>
    </source>
</evidence>
<proteinExistence type="predicted"/>
<dbReference type="PROSITE" id="PS51820">
    <property type="entry name" value="PA14"/>
    <property type="match status" value="1"/>
</dbReference>
<evidence type="ECO:0000256" key="1">
    <source>
        <dbReference type="SAM" id="SignalP"/>
    </source>
</evidence>
<comment type="caution">
    <text evidence="3">The sequence shown here is derived from an EMBL/GenBank/DDBJ whole genome shotgun (WGS) entry which is preliminary data.</text>
</comment>
<dbReference type="Pfam" id="PF10528">
    <property type="entry name" value="GLEYA"/>
    <property type="match status" value="1"/>
</dbReference>
<dbReference type="Gene3D" id="2.60.120.1560">
    <property type="match status" value="1"/>
</dbReference>
<protein>
    <recommendedName>
        <fullName evidence="2">PA14 domain-containing protein</fullName>
    </recommendedName>
</protein>
<gene>
    <name evidence="3" type="ORF">UCDDS831_g02738</name>
</gene>
<evidence type="ECO:0000313" key="3">
    <source>
        <dbReference type="EMBL" id="KKY24082.1"/>
    </source>
</evidence>
<dbReference type="InterPro" id="IPR018871">
    <property type="entry name" value="GLEYA_adhesin_domain"/>
</dbReference>
<name>A0A0G2EMU2_9PEZI</name>
<dbReference type="InterPro" id="IPR037524">
    <property type="entry name" value="PA14/GLEYA"/>
</dbReference>
<feature type="chain" id="PRO_5012000323" description="PA14 domain-containing protein" evidence="1">
    <location>
        <begin position="16"/>
        <end position="337"/>
    </location>
</feature>
<evidence type="ECO:0000313" key="4">
    <source>
        <dbReference type="Proteomes" id="UP000034182"/>
    </source>
</evidence>